<accession>A0A182QG22</accession>
<sequence length="612" mass="69160">MELQNAVLLSVRALGSRETRQVITETLSVSEAFGHSVLHLLPQLPSLLARLSNLLRRNHILSNRACRSGINSSWSSPQYSISNRDDKMGSVSLLLLLVGCLGTGTFAANILYINTVASPSHFGWNRALMYELAARGHNLTVFGVDSEPNPPPNVTFILLEKVYETLYSDPNMETDFFEMSKISPFSMLQIFDDYILGVCEIVLRTEGAKRLQSYPPDFGFDLIVHDYLGGPCLAALAHHRFGKPPVVALTAYHGPSTAISLTGAYQYSALVPNHVYDAMEDMSYKQRFINFLVNMQEELLHAYDLIPRSNRLLRQYDPTLPDIAEFNSQTKLVLLNANPIIQFTEPFMPNVIPVGGLQIIKPKPLPDDLSKLLEQAGPGGVVVFSLGTNVRSDTLGDARILEILGAMEALPEYTFIWKFESDKMPRALPANVYVRKWLPQNDLLAQPAVRLFITHSGLLSTQEAIWHGVPIIGFPVFADQFKNINYCVARGGGKRLSIEHVNKKELISTIREIMTTESYRTNMKRMSVLFRDQPEHPLDRAVWWIEWALRHPDATEMMTHGSRLHWFIKYSYDVLIPLFAAFALVCHGLYFTVRRIFRHRKSASKENKQKKS</sequence>
<dbReference type="InterPro" id="IPR002213">
    <property type="entry name" value="UDP_glucos_trans"/>
</dbReference>
<dbReference type="PANTHER" id="PTHR48043">
    <property type="entry name" value="EG:EG0003.4 PROTEIN-RELATED"/>
    <property type="match status" value="1"/>
</dbReference>
<evidence type="ECO:0000313" key="6">
    <source>
        <dbReference type="Proteomes" id="UP000075886"/>
    </source>
</evidence>
<evidence type="ECO:0000256" key="1">
    <source>
        <dbReference type="ARBA" id="ARBA00009995"/>
    </source>
</evidence>
<reference evidence="5" key="2">
    <citation type="submission" date="2020-05" db="UniProtKB">
        <authorList>
            <consortium name="EnsemblMetazoa"/>
        </authorList>
    </citation>
    <scope>IDENTIFICATION</scope>
    <source>
        <strain evidence="5">FAR1</strain>
    </source>
</reference>
<proteinExistence type="inferred from homology"/>
<dbReference type="InterPro" id="IPR035595">
    <property type="entry name" value="UDP_glycos_trans_CS"/>
</dbReference>
<dbReference type="VEuPathDB" id="VectorBase:AFAF009446"/>
<name>A0A182QG22_9DIPT</name>
<dbReference type="SUPFAM" id="SSF53756">
    <property type="entry name" value="UDP-Glycosyltransferase/glycogen phosphorylase"/>
    <property type="match status" value="1"/>
</dbReference>
<evidence type="ECO:0008006" key="7">
    <source>
        <dbReference type="Google" id="ProtNLM"/>
    </source>
</evidence>
<dbReference type="CDD" id="cd03784">
    <property type="entry name" value="GT1_Gtf-like"/>
    <property type="match status" value="1"/>
</dbReference>
<dbReference type="Gene3D" id="3.40.50.2000">
    <property type="entry name" value="Glycogen Phosphorylase B"/>
    <property type="match status" value="1"/>
</dbReference>
<dbReference type="GO" id="GO:0008194">
    <property type="term" value="F:UDP-glycosyltransferase activity"/>
    <property type="evidence" value="ECO:0007669"/>
    <property type="project" value="InterPro"/>
</dbReference>
<dbReference type="Pfam" id="PF00201">
    <property type="entry name" value="UDPGT"/>
    <property type="match status" value="1"/>
</dbReference>
<keyword evidence="6" id="KW-1185">Reference proteome</keyword>
<dbReference type="InterPro" id="IPR050271">
    <property type="entry name" value="UDP-glycosyltransferase"/>
</dbReference>
<protein>
    <recommendedName>
        <fullName evidence="7">UDP-glycosyltransferases domain-containing protein</fullName>
    </recommendedName>
</protein>
<dbReference type="EnsemblMetazoa" id="AFAF009446-RA">
    <property type="protein sequence ID" value="AFAF009446-PA"/>
    <property type="gene ID" value="AFAF009446"/>
</dbReference>
<feature type="transmembrane region" description="Helical" evidence="4">
    <location>
        <begin position="574"/>
        <end position="593"/>
    </location>
</feature>
<dbReference type="STRING" id="69004.A0A182QG22"/>
<evidence type="ECO:0000256" key="4">
    <source>
        <dbReference type="SAM" id="Phobius"/>
    </source>
</evidence>
<dbReference type="PROSITE" id="PS00375">
    <property type="entry name" value="UDPGT"/>
    <property type="match status" value="1"/>
</dbReference>
<comment type="similarity">
    <text evidence="1">Belongs to the UDP-glycosyltransferase family.</text>
</comment>
<organism evidence="5 6">
    <name type="scientific">Anopheles farauti</name>
    <dbReference type="NCBI Taxonomy" id="69004"/>
    <lineage>
        <taxon>Eukaryota</taxon>
        <taxon>Metazoa</taxon>
        <taxon>Ecdysozoa</taxon>
        <taxon>Arthropoda</taxon>
        <taxon>Hexapoda</taxon>
        <taxon>Insecta</taxon>
        <taxon>Pterygota</taxon>
        <taxon>Neoptera</taxon>
        <taxon>Endopterygota</taxon>
        <taxon>Diptera</taxon>
        <taxon>Nematocera</taxon>
        <taxon>Culicoidea</taxon>
        <taxon>Culicidae</taxon>
        <taxon>Anophelinae</taxon>
        <taxon>Anopheles</taxon>
    </lineage>
</organism>
<feature type="transmembrane region" description="Helical" evidence="4">
    <location>
        <begin position="91"/>
        <end position="112"/>
    </location>
</feature>
<dbReference type="PANTHER" id="PTHR48043:SF159">
    <property type="entry name" value="EG:EG0003.4 PROTEIN-RELATED"/>
    <property type="match status" value="1"/>
</dbReference>
<keyword evidence="4" id="KW-0812">Transmembrane</keyword>
<keyword evidence="2" id="KW-0328">Glycosyltransferase</keyword>
<keyword evidence="4" id="KW-1133">Transmembrane helix</keyword>
<reference evidence="6" key="1">
    <citation type="submission" date="2014-01" db="EMBL/GenBank/DDBJ databases">
        <title>The Genome Sequence of Anopheles farauti FAR1 (V2).</title>
        <authorList>
            <consortium name="The Broad Institute Genomics Platform"/>
            <person name="Neafsey D.E."/>
            <person name="Besansky N."/>
            <person name="Howell P."/>
            <person name="Walton C."/>
            <person name="Young S.K."/>
            <person name="Zeng Q."/>
            <person name="Gargeya S."/>
            <person name="Fitzgerald M."/>
            <person name="Haas B."/>
            <person name="Abouelleil A."/>
            <person name="Allen A.W."/>
            <person name="Alvarado L."/>
            <person name="Arachchi H.M."/>
            <person name="Berlin A.M."/>
            <person name="Chapman S.B."/>
            <person name="Gainer-Dewar J."/>
            <person name="Goldberg J."/>
            <person name="Griggs A."/>
            <person name="Gujja S."/>
            <person name="Hansen M."/>
            <person name="Howarth C."/>
            <person name="Imamovic A."/>
            <person name="Ireland A."/>
            <person name="Larimer J."/>
            <person name="McCowan C."/>
            <person name="Murphy C."/>
            <person name="Pearson M."/>
            <person name="Poon T.W."/>
            <person name="Priest M."/>
            <person name="Roberts A."/>
            <person name="Saif S."/>
            <person name="Shea T."/>
            <person name="Sisk P."/>
            <person name="Sykes S."/>
            <person name="Wortman J."/>
            <person name="Nusbaum C."/>
            <person name="Birren B."/>
        </authorList>
    </citation>
    <scope>NUCLEOTIDE SEQUENCE [LARGE SCALE GENOMIC DNA]</scope>
    <source>
        <strain evidence="6">FAR1</strain>
    </source>
</reference>
<dbReference type="AlphaFoldDB" id="A0A182QG22"/>
<keyword evidence="3" id="KW-0808">Transferase</keyword>
<evidence type="ECO:0000256" key="3">
    <source>
        <dbReference type="ARBA" id="ARBA00022679"/>
    </source>
</evidence>
<dbReference type="EMBL" id="AXCN02000573">
    <property type="status" value="NOT_ANNOTATED_CDS"/>
    <property type="molecule type" value="Genomic_DNA"/>
</dbReference>
<evidence type="ECO:0000313" key="5">
    <source>
        <dbReference type="EnsemblMetazoa" id="AFAF009446-PA"/>
    </source>
</evidence>
<keyword evidence="4" id="KW-0472">Membrane</keyword>
<dbReference type="Proteomes" id="UP000075886">
    <property type="component" value="Unassembled WGS sequence"/>
</dbReference>
<evidence type="ECO:0000256" key="2">
    <source>
        <dbReference type="ARBA" id="ARBA00022676"/>
    </source>
</evidence>